<sequence length="185" mass="20391">MQRLRRSLFDSWAAFLNRWCPVLKGRGRKPRSEALLLISSVRSRRSSDERPRTISKAEQPFPAPRRQTECPISSSQTTCTSTRVKATSTDKAPEVADTTDRATTNCRARLSAITQYFRTATLSSSAEGFTIPPDKLIILSCICLYCDSMCRLATGTITAREQSVTSRSSAKTVEAVFSASVTLAT</sequence>
<keyword evidence="3" id="KW-1185">Reference proteome</keyword>
<organism evidence="2 3">
    <name type="scientific">Striga asiatica</name>
    <name type="common">Asiatic witchweed</name>
    <name type="synonym">Buchnera asiatica</name>
    <dbReference type="NCBI Taxonomy" id="4170"/>
    <lineage>
        <taxon>Eukaryota</taxon>
        <taxon>Viridiplantae</taxon>
        <taxon>Streptophyta</taxon>
        <taxon>Embryophyta</taxon>
        <taxon>Tracheophyta</taxon>
        <taxon>Spermatophyta</taxon>
        <taxon>Magnoliopsida</taxon>
        <taxon>eudicotyledons</taxon>
        <taxon>Gunneridae</taxon>
        <taxon>Pentapetalae</taxon>
        <taxon>asterids</taxon>
        <taxon>lamiids</taxon>
        <taxon>Lamiales</taxon>
        <taxon>Orobanchaceae</taxon>
        <taxon>Buchnereae</taxon>
        <taxon>Striga</taxon>
    </lineage>
</organism>
<accession>A0A5A7QV51</accession>
<evidence type="ECO:0000313" key="2">
    <source>
        <dbReference type="EMBL" id="GER47781.1"/>
    </source>
</evidence>
<proteinExistence type="predicted"/>
<evidence type="ECO:0000256" key="1">
    <source>
        <dbReference type="SAM" id="MobiDB-lite"/>
    </source>
</evidence>
<name>A0A5A7QV51_STRAF</name>
<comment type="caution">
    <text evidence="2">The sequence shown here is derived from an EMBL/GenBank/DDBJ whole genome shotgun (WGS) entry which is preliminary data.</text>
</comment>
<evidence type="ECO:0000313" key="3">
    <source>
        <dbReference type="Proteomes" id="UP000325081"/>
    </source>
</evidence>
<dbReference type="Proteomes" id="UP000325081">
    <property type="component" value="Unassembled WGS sequence"/>
</dbReference>
<dbReference type="EMBL" id="BKCP01008070">
    <property type="protein sequence ID" value="GER47781.1"/>
    <property type="molecule type" value="Genomic_DNA"/>
</dbReference>
<gene>
    <name evidence="2" type="ORF">STAS_24915</name>
</gene>
<feature type="region of interest" description="Disordered" evidence="1">
    <location>
        <begin position="46"/>
        <end position="74"/>
    </location>
</feature>
<reference evidence="3" key="1">
    <citation type="journal article" date="2019" name="Curr. Biol.">
        <title>Genome Sequence of Striga asiatica Provides Insight into the Evolution of Plant Parasitism.</title>
        <authorList>
            <person name="Yoshida S."/>
            <person name="Kim S."/>
            <person name="Wafula E.K."/>
            <person name="Tanskanen J."/>
            <person name="Kim Y.M."/>
            <person name="Honaas L."/>
            <person name="Yang Z."/>
            <person name="Spallek T."/>
            <person name="Conn C.E."/>
            <person name="Ichihashi Y."/>
            <person name="Cheong K."/>
            <person name="Cui S."/>
            <person name="Der J.P."/>
            <person name="Gundlach H."/>
            <person name="Jiao Y."/>
            <person name="Hori C."/>
            <person name="Ishida J.K."/>
            <person name="Kasahara H."/>
            <person name="Kiba T."/>
            <person name="Kim M.S."/>
            <person name="Koo N."/>
            <person name="Laohavisit A."/>
            <person name="Lee Y.H."/>
            <person name="Lumba S."/>
            <person name="McCourt P."/>
            <person name="Mortimer J.C."/>
            <person name="Mutuku J.M."/>
            <person name="Nomura T."/>
            <person name="Sasaki-Sekimoto Y."/>
            <person name="Seto Y."/>
            <person name="Wang Y."/>
            <person name="Wakatake T."/>
            <person name="Sakakibara H."/>
            <person name="Demura T."/>
            <person name="Yamaguchi S."/>
            <person name="Yoneyama K."/>
            <person name="Manabe R.I."/>
            <person name="Nelson D.C."/>
            <person name="Schulman A.H."/>
            <person name="Timko M.P."/>
            <person name="dePamphilis C.W."/>
            <person name="Choi D."/>
            <person name="Shirasu K."/>
        </authorList>
    </citation>
    <scope>NUCLEOTIDE SEQUENCE [LARGE SCALE GENOMIC DNA]</scope>
    <source>
        <strain evidence="3">cv. UVA1</strain>
    </source>
</reference>
<protein>
    <submittedName>
        <fullName evidence="2">OSBP(Oxysterol binding protein)-related protein1C</fullName>
    </submittedName>
</protein>
<dbReference type="AlphaFoldDB" id="A0A5A7QV51"/>